<evidence type="ECO:0000313" key="14">
    <source>
        <dbReference type="EMBL" id="KAL2096895.1"/>
    </source>
</evidence>
<feature type="compositionally biased region" description="Basic residues" evidence="12">
    <location>
        <begin position="301"/>
        <end position="310"/>
    </location>
</feature>
<evidence type="ECO:0000256" key="9">
    <source>
        <dbReference type="ARBA" id="ARBA00023163"/>
    </source>
</evidence>
<dbReference type="FunFam" id="3.30.160.60:FF:000097">
    <property type="entry name" value="Zinc finger protein"/>
    <property type="match status" value="1"/>
</dbReference>
<dbReference type="Pfam" id="PF00096">
    <property type="entry name" value="zf-C2H2"/>
    <property type="match status" value="5"/>
</dbReference>
<evidence type="ECO:0000259" key="13">
    <source>
        <dbReference type="PROSITE" id="PS50157"/>
    </source>
</evidence>
<protein>
    <recommendedName>
        <fullName evidence="13">C2H2-type domain-containing protein</fullName>
    </recommendedName>
</protein>
<evidence type="ECO:0000256" key="11">
    <source>
        <dbReference type="PROSITE-ProRule" id="PRU00042"/>
    </source>
</evidence>
<dbReference type="PROSITE" id="PS50157">
    <property type="entry name" value="ZINC_FINGER_C2H2_2"/>
    <property type="match status" value="7"/>
</dbReference>
<dbReference type="GO" id="GO:0008270">
    <property type="term" value="F:zinc ion binding"/>
    <property type="evidence" value="ECO:0007669"/>
    <property type="project" value="UniProtKB-KW"/>
</dbReference>
<keyword evidence="5 11" id="KW-0863">Zinc-finger</keyword>
<evidence type="ECO:0000256" key="2">
    <source>
        <dbReference type="ARBA" id="ARBA00004123"/>
    </source>
</evidence>
<evidence type="ECO:0000256" key="5">
    <source>
        <dbReference type="ARBA" id="ARBA00022771"/>
    </source>
</evidence>
<keyword evidence="7" id="KW-0805">Transcription regulation</keyword>
<evidence type="ECO:0000256" key="4">
    <source>
        <dbReference type="ARBA" id="ARBA00022737"/>
    </source>
</evidence>
<keyword evidence="15" id="KW-1185">Reference proteome</keyword>
<evidence type="ECO:0000313" key="15">
    <source>
        <dbReference type="Proteomes" id="UP001591681"/>
    </source>
</evidence>
<evidence type="ECO:0000256" key="1">
    <source>
        <dbReference type="ARBA" id="ARBA00003767"/>
    </source>
</evidence>
<keyword evidence="8" id="KW-0238">DNA-binding</keyword>
<dbReference type="PANTHER" id="PTHR24390">
    <property type="entry name" value="ZINC FINGER PROTEIN"/>
    <property type="match status" value="1"/>
</dbReference>
<gene>
    <name evidence="14" type="ORF">ACEWY4_006102</name>
</gene>
<feature type="compositionally biased region" description="Polar residues" evidence="12">
    <location>
        <begin position="261"/>
        <end position="278"/>
    </location>
</feature>
<feature type="domain" description="C2H2-type" evidence="13">
    <location>
        <begin position="369"/>
        <end position="396"/>
    </location>
</feature>
<dbReference type="FunFam" id="3.30.160.60:FF:000100">
    <property type="entry name" value="Zinc finger 45-like"/>
    <property type="match status" value="1"/>
</dbReference>
<dbReference type="GO" id="GO:0005634">
    <property type="term" value="C:nucleus"/>
    <property type="evidence" value="ECO:0007669"/>
    <property type="project" value="UniProtKB-SubCell"/>
</dbReference>
<feature type="compositionally biased region" description="Basic and acidic residues" evidence="12">
    <location>
        <begin position="234"/>
        <end position="244"/>
    </location>
</feature>
<keyword evidence="10" id="KW-0539">Nucleus</keyword>
<dbReference type="Gene3D" id="3.30.160.60">
    <property type="entry name" value="Classic Zinc Finger"/>
    <property type="match status" value="7"/>
</dbReference>
<reference evidence="14 15" key="1">
    <citation type="submission" date="2024-09" db="EMBL/GenBank/DDBJ databases">
        <title>A chromosome-level genome assembly of Gray's grenadier anchovy, Coilia grayii.</title>
        <authorList>
            <person name="Fu Z."/>
        </authorList>
    </citation>
    <scope>NUCLEOTIDE SEQUENCE [LARGE SCALE GENOMIC DNA]</scope>
    <source>
        <strain evidence="14">G4</strain>
        <tissue evidence="14">Muscle</tissue>
    </source>
</reference>
<dbReference type="FunFam" id="3.30.160.60:FF:002460">
    <property type="entry name" value="Zgc:174574"/>
    <property type="match status" value="1"/>
</dbReference>
<keyword evidence="3" id="KW-0479">Metal-binding</keyword>
<keyword evidence="4" id="KW-0677">Repeat</keyword>
<feature type="domain" description="C2H2-type" evidence="13">
    <location>
        <begin position="342"/>
        <end position="369"/>
    </location>
</feature>
<feature type="domain" description="C2H2-type" evidence="13">
    <location>
        <begin position="453"/>
        <end position="480"/>
    </location>
</feature>
<evidence type="ECO:0000256" key="12">
    <source>
        <dbReference type="SAM" id="MobiDB-lite"/>
    </source>
</evidence>
<comment type="caution">
    <text evidence="14">The sequence shown here is derived from an EMBL/GenBank/DDBJ whole genome shotgun (WGS) entry which is preliminary data.</text>
</comment>
<dbReference type="PROSITE" id="PS00028">
    <property type="entry name" value="ZINC_FINGER_C2H2_1"/>
    <property type="match status" value="7"/>
</dbReference>
<evidence type="ECO:0000256" key="10">
    <source>
        <dbReference type="ARBA" id="ARBA00023242"/>
    </source>
</evidence>
<name>A0ABD1KCH8_9TELE</name>
<dbReference type="GO" id="GO:0003677">
    <property type="term" value="F:DNA binding"/>
    <property type="evidence" value="ECO:0007669"/>
    <property type="project" value="UniProtKB-KW"/>
</dbReference>
<dbReference type="FunFam" id="3.30.160.60:FF:002343">
    <property type="entry name" value="Zinc finger protein 33A"/>
    <property type="match status" value="1"/>
</dbReference>
<comment type="subcellular location">
    <subcellularLocation>
        <location evidence="2">Nucleus</location>
    </subcellularLocation>
</comment>
<dbReference type="PANTHER" id="PTHR24390:SF159">
    <property type="entry name" value="GROWTH FACTOR INDEPENDENT 1 TRANSCRIPTIONAL REPRESSOR"/>
    <property type="match status" value="1"/>
</dbReference>
<feature type="domain" description="C2H2-type" evidence="13">
    <location>
        <begin position="397"/>
        <end position="424"/>
    </location>
</feature>
<dbReference type="InterPro" id="IPR036236">
    <property type="entry name" value="Znf_C2H2_sf"/>
</dbReference>
<dbReference type="EMBL" id="JBHFQA010000006">
    <property type="protein sequence ID" value="KAL2096895.1"/>
    <property type="molecule type" value="Genomic_DNA"/>
</dbReference>
<dbReference type="FunFam" id="3.30.160.60:FF:000145">
    <property type="entry name" value="Zinc finger protein 574"/>
    <property type="match status" value="1"/>
</dbReference>
<evidence type="ECO:0000256" key="7">
    <source>
        <dbReference type="ARBA" id="ARBA00023015"/>
    </source>
</evidence>
<feature type="domain" description="C2H2-type" evidence="13">
    <location>
        <begin position="481"/>
        <end position="504"/>
    </location>
</feature>
<dbReference type="Proteomes" id="UP001591681">
    <property type="component" value="Unassembled WGS sequence"/>
</dbReference>
<evidence type="ECO:0000256" key="8">
    <source>
        <dbReference type="ARBA" id="ARBA00023125"/>
    </source>
</evidence>
<feature type="domain" description="C2H2-type" evidence="13">
    <location>
        <begin position="425"/>
        <end position="452"/>
    </location>
</feature>
<accession>A0ABD1KCH8</accession>
<dbReference type="SUPFAM" id="SSF57667">
    <property type="entry name" value="beta-beta-alpha zinc fingers"/>
    <property type="match status" value="4"/>
</dbReference>
<dbReference type="FunFam" id="3.30.160.60:FF:000538">
    <property type="entry name" value="zinc finger protein 853"/>
    <property type="match status" value="1"/>
</dbReference>
<feature type="region of interest" description="Disordered" evidence="12">
    <location>
        <begin position="221"/>
        <end position="310"/>
    </location>
</feature>
<evidence type="ECO:0000256" key="3">
    <source>
        <dbReference type="ARBA" id="ARBA00022723"/>
    </source>
</evidence>
<feature type="compositionally biased region" description="Basic and acidic residues" evidence="12">
    <location>
        <begin position="281"/>
        <end position="298"/>
    </location>
</feature>
<keyword evidence="9" id="KW-0804">Transcription</keyword>
<keyword evidence="6" id="KW-0862">Zinc</keyword>
<organism evidence="14 15">
    <name type="scientific">Coilia grayii</name>
    <name type="common">Gray's grenadier anchovy</name>
    <dbReference type="NCBI Taxonomy" id="363190"/>
    <lineage>
        <taxon>Eukaryota</taxon>
        <taxon>Metazoa</taxon>
        <taxon>Chordata</taxon>
        <taxon>Craniata</taxon>
        <taxon>Vertebrata</taxon>
        <taxon>Euteleostomi</taxon>
        <taxon>Actinopterygii</taxon>
        <taxon>Neopterygii</taxon>
        <taxon>Teleostei</taxon>
        <taxon>Clupei</taxon>
        <taxon>Clupeiformes</taxon>
        <taxon>Clupeoidei</taxon>
        <taxon>Engraulidae</taxon>
        <taxon>Coilinae</taxon>
        <taxon>Coilia</taxon>
    </lineage>
</organism>
<dbReference type="AlphaFoldDB" id="A0ABD1KCH8"/>
<sequence length="504" mass="56918">MKSHEEFQHQFSSVMENLVHTAVSETIKLFDKTVLEMKAELTRIRKQNDVLKDNLFADDIQSPTCKGGHCKRDIGVQCDAGPTRVERSCSPLDHGDPTTVPPGVLQDGNQQFALVFVKKEESDTYDETQTCLFARISEDQPKQLLVQHAEAPLLSQEANLIPVRLAAYQGASERPMVSLTRLSSAELSAAQKGLLTLTQQPSTNAADGSASARSEQLLVPKAEPDESDVDVESVDSHQNSDHLRRTSSRQTASKYRRVVENETSPASANNTEQLNHTQTKAPKDTAADKTAKAVDKIPKQPGKKLAGKTHKHKNQCDVCDRILSSATSLECHRRIHSGERPWVCERCGKGFPDGRGLRRHLLIHNPKRHQCTDCGKSFVYVFQLRNHQVIHTNEMEYDCKVCGKRFKSKSTRATHMHLHTGEKPFTCTVCSKKFRHRMSYNTHMQRHRGEKRYVCLTCKKPFADPNNLKAHKRVHTGERPYKCNVCEKRFKQSAHLKKHIATQH</sequence>
<feature type="domain" description="C2H2-type" evidence="13">
    <location>
        <begin position="314"/>
        <end position="341"/>
    </location>
</feature>
<dbReference type="SMART" id="SM00355">
    <property type="entry name" value="ZnF_C2H2"/>
    <property type="match status" value="7"/>
</dbReference>
<proteinExistence type="predicted"/>
<dbReference type="InterPro" id="IPR013087">
    <property type="entry name" value="Znf_C2H2_type"/>
</dbReference>
<evidence type="ECO:0000256" key="6">
    <source>
        <dbReference type="ARBA" id="ARBA00022833"/>
    </source>
</evidence>
<comment type="function">
    <text evidence="1">May be involved in transcriptional regulation.</text>
</comment>